<name>A0ABV7YPS7_9ACTN</name>
<feature type="region of interest" description="Disordered" evidence="2">
    <location>
        <begin position="276"/>
        <end position="296"/>
    </location>
</feature>
<protein>
    <submittedName>
        <fullName evidence="3">NYN domain-containing protein</fullName>
    </submittedName>
</protein>
<accession>A0ABV7YPS7</accession>
<dbReference type="Pfam" id="PF05991">
    <property type="entry name" value="NYN_YacP"/>
    <property type="match status" value="1"/>
</dbReference>
<feature type="coiled-coil region" evidence="1">
    <location>
        <begin position="141"/>
        <end position="200"/>
    </location>
</feature>
<evidence type="ECO:0000313" key="3">
    <source>
        <dbReference type="EMBL" id="MFC3766103.1"/>
    </source>
</evidence>
<feature type="compositionally biased region" description="Low complexity" evidence="2">
    <location>
        <begin position="283"/>
        <end position="296"/>
    </location>
</feature>
<keyword evidence="1" id="KW-0175">Coiled coil</keyword>
<dbReference type="PANTHER" id="PTHR34547:SF1">
    <property type="entry name" value="YACP-LIKE NYN DOMAIN PROTEIN"/>
    <property type="match status" value="1"/>
</dbReference>
<organism evidence="3 4">
    <name type="scientific">Tenggerimyces flavus</name>
    <dbReference type="NCBI Taxonomy" id="1708749"/>
    <lineage>
        <taxon>Bacteria</taxon>
        <taxon>Bacillati</taxon>
        <taxon>Actinomycetota</taxon>
        <taxon>Actinomycetes</taxon>
        <taxon>Propionibacteriales</taxon>
        <taxon>Nocardioidaceae</taxon>
        <taxon>Tenggerimyces</taxon>
    </lineage>
</organism>
<dbReference type="RefSeq" id="WP_205120422.1">
    <property type="nucleotide sequence ID" value="NZ_JAFBCM010000001.1"/>
</dbReference>
<evidence type="ECO:0000313" key="4">
    <source>
        <dbReference type="Proteomes" id="UP001595699"/>
    </source>
</evidence>
<evidence type="ECO:0000256" key="2">
    <source>
        <dbReference type="SAM" id="MobiDB-lite"/>
    </source>
</evidence>
<proteinExistence type="predicted"/>
<dbReference type="InterPro" id="IPR010298">
    <property type="entry name" value="YacP-like"/>
</dbReference>
<gene>
    <name evidence="3" type="ORF">ACFOUW_35095</name>
</gene>
<dbReference type="Proteomes" id="UP001595699">
    <property type="component" value="Unassembled WGS sequence"/>
</dbReference>
<keyword evidence="4" id="KW-1185">Reference proteome</keyword>
<reference evidence="4" key="1">
    <citation type="journal article" date="2019" name="Int. J. Syst. Evol. Microbiol.">
        <title>The Global Catalogue of Microorganisms (GCM) 10K type strain sequencing project: providing services to taxonomists for standard genome sequencing and annotation.</title>
        <authorList>
            <consortium name="The Broad Institute Genomics Platform"/>
            <consortium name="The Broad Institute Genome Sequencing Center for Infectious Disease"/>
            <person name="Wu L."/>
            <person name="Ma J."/>
        </authorList>
    </citation>
    <scope>NUCLEOTIDE SEQUENCE [LARGE SCALE GENOMIC DNA]</scope>
    <source>
        <strain evidence="4">CGMCC 4.7241</strain>
    </source>
</reference>
<dbReference type="PANTHER" id="PTHR34547">
    <property type="entry name" value="YACP-LIKE NYN DOMAIN PROTEIN"/>
    <property type="match status" value="1"/>
</dbReference>
<comment type="caution">
    <text evidence="3">The sequence shown here is derived from an EMBL/GenBank/DDBJ whole genome shotgun (WGS) entry which is preliminary data.</text>
</comment>
<dbReference type="EMBL" id="JBHRZH010000049">
    <property type="protein sequence ID" value="MFC3766103.1"/>
    <property type="molecule type" value="Genomic_DNA"/>
</dbReference>
<evidence type="ECO:0000256" key="1">
    <source>
        <dbReference type="SAM" id="Coils"/>
    </source>
</evidence>
<sequence>MTETPEALKGPLPEPVRQRVVALASDTLGELAADEVPSTLRPFARFAPGRRARLAATPLAAALESDIVFRQRVSERIRSAVPDLAEAVGHGQAPPAADPLDVAAAAFLLRPVGWAKIVDDVADHLEREALAQTSGAEAETVARLREQVSAARTEARADRDRLRGELASLKEENATLRKTLKQARDRASLAEKEAAKQAELAAEIRDQATSDSARADSELRRIRSRLTDVESSLETARRSAREGRDVASARLRLLMDTLVDAAQGLRRELALPPVTTRPADTVAAHSPASSGAAAAGPEDAASLETLLGLPQVHLVVDGYNVTKTAWPTLTLETQRSRLVTGLGGLAGRTGAEITCVFDGAKLDVTPAVAVPRGVRVRFSPAGVTADEVIRRLVAAEPPGRPVVVVSSDREVADGVRRAGARPVAATALVRALSH</sequence>